<dbReference type="GO" id="GO:0005737">
    <property type="term" value="C:cytoplasm"/>
    <property type="evidence" value="ECO:0007669"/>
    <property type="project" value="TreeGrafter"/>
</dbReference>
<dbReference type="PANTHER" id="PTHR11977">
    <property type="entry name" value="VILLIN"/>
    <property type="match status" value="1"/>
</dbReference>
<organism evidence="3 4">
    <name type="scientific">Chytriomyces confervae</name>
    <dbReference type="NCBI Taxonomy" id="246404"/>
    <lineage>
        <taxon>Eukaryota</taxon>
        <taxon>Fungi</taxon>
        <taxon>Fungi incertae sedis</taxon>
        <taxon>Chytridiomycota</taxon>
        <taxon>Chytridiomycota incertae sedis</taxon>
        <taxon>Chytridiomycetes</taxon>
        <taxon>Chytridiales</taxon>
        <taxon>Chytriomycetaceae</taxon>
        <taxon>Chytriomyces</taxon>
    </lineage>
</organism>
<evidence type="ECO:0000259" key="2">
    <source>
        <dbReference type="PROSITE" id="PS51089"/>
    </source>
</evidence>
<dbReference type="SMART" id="SM00153">
    <property type="entry name" value="VHP"/>
    <property type="match status" value="1"/>
</dbReference>
<proteinExistence type="predicted"/>
<dbReference type="STRING" id="246404.A0A507EUK7"/>
<feature type="compositionally biased region" description="Low complexity" evidence="1">
    <location>
        <begin position="26"/>
        <end position="43"/>
    </location>
</feature>
<comment type="caution">
    <text evidence="3">The sequence shown here is derived from an EMBL/GenBank/DDBJ whole genome shotgun (WGS) entry which is preliminary data.</text>
</comment>
<evidence type="ECO:0000256" key="1">
    <source>
        <dbReference type="SAM" id="MobiDB-lite"/>
    </source>
</evidence>
<reference evidence="3 4" key="1">
    <citation type="journal article" date="2019" name="Sci. Rep.">
        <title>Comparative genomics of chytrid fungi reveal insights into the obligate biotrophic and pathogenic lifestyle of Synchytrium endobioticum.</title>
        <authorList>
            <person name="van de Vossenberg B.T.L.H."/>
            <person name="Warris S."/>
            <person name="Nguyen H.D.T."/>
            <person name="van Gent-Pelzer M.P.E."/>
            <person name="Joly D.L."/>
            <person name="van de Geest H.C."/>
            <person name="Bonants P.J.M."/>
            <person name="Smith D.S."/>
            <person name="Levesque C.A."/>
            <person name="van der Lee T.A.J."/>
        </authorList>
    </citation>
    <scope>NUCLEOTIDE SEQUENCE [LARGE SCALE GENOMIC DNA]</scope>
    <source>
        <strain evidence="3 4">CBS 675.73</strain>
    </source>
</reference>
<feature type="region of interest" description="Disordered" evidence="1">
    <location>
        <begin position="26"/>
        <end position="45"/>
    </location>
</feature>
<dbReference type="Pfam" id="PF02209">
    <property type="entry name" value="VHP"/>
    <property type="match status" value="1"/>
</dbReference>
<feature type="region of interest" description="Disordered" evidence="1">
    <location>
        <begin position="1"/>
        <end position="20"/>
    </location>
</feature>
<dbReference type="GO" id="GO:0051014">
    <property type="term" value="P:actin filament severing"/>
    <property type="evidence" value="ECO:0007669"/>
    <property type="project" value="TreeGrafter"/>
</dbReference>
<dbReference type="PRINTS" id="PR00597">
    <property type="entry name" value="GELSOLIN"/>
</dbReference>
<dbReference type="Pfam" id="PF25480">
    <property type="entry name" value="DUF7904"/>
    <property type="match status" value="1"/>
</dbReference>
<dbReference type="InterPro" id="IPR007122">
    <property type="entry name" value="Villin/Gelsolin"/>
</dbReference>
<dbReference type="InterPro" id="IPR007123">
    <property type="entry name" value="Gelsolin-like_dom"/>
</dbReference>
<dbReference type="PANTHER" id="PTHR11977:SF133">
    <property type="entry name" value="DUF4045 DOMAIN-CONTAINING PROTEIN"/>
    <property type="match status" value="1"/>
</dbReference>
<feature type="compositionally biased region" description="Polar residues" evidence="1">
    <location>
        <begin position="282"/>
        <end position="323"/>
    </location>
</feature>
<feature type="domain" description="HP" evidence="2">
    <location>
        <begin position="1040"/>
        <end position="1104"/>
    </location>
</feature>
<dbReference type="GO" id="GO:0015629">
    <property type="term" value="C:actin cytoskeleton"/>
    <property type="evidence" value="ECO:0007669"/>
    <property type="project" value="TreeGrafter"/>
</dbReference>
<dbReference type="Pfam" id="PF00626">
    <property type="entry name" value="Gelsolin"/>
    <property type="match status" value="1"/>
</dbReference>
<dbReference type="SUPFAM" id="SSF47050">
    <property type="entry name" value="VHP, Villin headpiece domain"/>
    <property type="match status" value="1"/>
</dbReference>
<dbReference type="InterPro" id="IPR029006">
    <property type="entry name" value="ADF-H/Gelsolin-like_dom_sf"/>
</dbReference>
<dbReference type="SMART" id="SM00262">
    <property type="entry name" value="GEL"/>
    <property type="match status" value="5"/>
</dbReference>
<feature type="region of interest" description="Disordered" evidence="1">
    <location>
        <begin position="268"/>
        <end position="339"/>
    </location>
</feature>
<dbReference type="InterPro" id="IPR003128">
    <property type="entry name" value="Villin_headpiece"/>
</dbReference>
<feature type="compositionally biased region" description="Basic and acidic residues" evidence="1">
    <location>
        <begin position="9"/>
        <end position="20"/>
    </location>
</feature>
<evidence type="ECO:0000313" key="4">
    <source>
        <dbReference type="Proteomes" id="UP000320333"/>
    </source>
</evidence>
<sequence>MESSAWTLADREATHSKVEQVVRQLSQASLSSSRRSNDSIASNERLAKLDLDALHTFQEQRRMSKLRRRQKLSGSLLSLTETASLDEQASTGMNESLQSLHSASEHELEEVAKEAFREATIDAFEPYPHESGDSNSSVPAITAAAQAEEAQEDAESSGGLSENTTTRKSKTCTTEIGTYPATDVAKARDSHSLSFEDGNGSSPMEHLRDETLSTTIASKEANTHLSSSASVEANDQVTLSQVPYEETETPDEAENRLSECVAENATSLRNGTTAHLPPNNDYAENTHVSKPANFGNQNASPKQPNISQQSSLVSKQGSTSSLPFKTLSKPKPTEPSTTSLAVVKGKRKFHVLLVQPTPESLSNSDVFILVAPARNVSSTLKMTGHVEEIKATLFVWCGKLSGKVKRSKGKEVAYRMRERDWGTKAEIVEIVENEASVHQSRFWAALNECDSHQFATNQNNHHNTDDAEFEKAIDSSMTLYGLTTDGNFAPLNSNGHKLSVKLINSEQCFILECKTENVYIWMGRHSKETTRAAAIEFGKALTDHANWSGQLRLETDLKESVLFMEKFQDWAETVSIEVRQAKNIAVKDRSRTSFDRGGFKEAASFINVQDMVKPPALLASWERQADGSTVVVDIGGPPPVEMDRGKLSLQCWMAKGSELVHVAESEHGILFSGDSYLFLYTHLMGRAGNEKKVSIAYFWVGDDAKMTEKGTIAYAAIELEKKENARQIRVSQGHEPDHFLSIFRPCQQDPHQQSTSLVIRRGPYIPDAQNSTSLFCIGGCSSANVKAIQVAWSISSFSSGAVLLAVSVHDDDSFLWIGDGAHGFERTAALRIAKRLCGDRHIIEIQELCEPPNFWSRFGLSSNEPARKHYASVPYLLQRAKFTGIFKRRLWKVSHVVNGGATAEELSPFTQKDLDETHAYILDAFFEIFVWIGRNAKSQFKDTRLAVATAVEYAHLVESSEPMRVESERLGQELRVSVVQDGDEPVEFKSCFLSFDDGLADFGPADPSRHSISMPKDSQDALSRAATKNNIENAKTVLDRISAGVFSLEELQNKEILPLGVDPKNVERYLSPADFMRLFKTDLQSYDSLPTWKRLDLKKRAGLF</sequence>
<keyword evidence="4" id="KW-1185">Reference proteome</keyword>
<dbReference type="OrthoDB" id="6375767at2759"/>
<dbReference type="SUPFAM" id="SSF55753">
    <property type="entry name" value="Actin depolymerizing proteins"/>
    <property type="match status" value="5"/>
</dbReference>
<dbReference type="AlphaFoldDB" id="A0A507EUK7"/>
<protein>
    <recommendedName>
        <fullName evidence="2">HP domain-containing protein</fullName>
    </recommendedName>
</protein>
<dbReference type="GO" id="GO:0008154">
    <property type="term" value="P:actin polymerization or depolymerization"/>
    <property type="evidence" value="ECO:0007669"/>
    <property type="project" value="TreeGrafter"/>
</dbReference>
<dbReference type="GO" id="GO:0051015">
    <property type="term" value="F:actin filament binding"/>
    <property type="evidence" value="ECO:0007669"/>
    <property type="project" value="InterPro"/>
</dbReference>
<evidence type="ECO:0000313" key="3">
    <source>
        <dbReference type="EMBL" id="TPX67030.1"/>
    </source>
</evidence>
<dbReference type="GO" id="GO:0051016">
    <property type="term" value="P:barbed-end actin filament capping"/>
    <property type="evidence" value="ECO:0007669"/>
    <property type="project" value="TreeGrafter"/>
</dbReference>
<dbReference type="Proteomes" id="UP000320333">
    <property type="component" value="Unassembled WGS sequence"/>
</dbReference>
<accession>A0A507EUK7</accession>
<dbReference type="GO" id="GO:0005546">
    <property type="term" value="F:phosphatidylinositol-4,5-bisphosphate binding"/>
    <property type="evidence" value="ECO:0007669"/>
    <property type="project" value="TreeGrafter"/>
</dbReference>
<dbReference type="Gene3D" id="1.10.950.10">
    <property type="entry name" value="Villin headpiece domain"/>
    <property type="match status" value="1"/>
</dbReference>
<dbReference type="InterPro" id="IPR057226">
    <property type="entry name" value="DUF7904"/>
</dbReference>
<dbReference type="Gene3D" id="3.40.20.10">
    <property type="entry name" value="Severin"/>
    <property type="match status" value="5"/>
</dbReference>
<name>A0A507EUK7_9FUNG</name>
<dbReference type="PROSITE" id="PS51089">
    <property type="entry name" value="HP"/>
    <property type="match status" value="1"/>
</dbReference>
<dbReference type="EMBL" id="QEAP01000415">
    <property type="protein sequence ID" value="TPX67030.1"/>
    <property type="molecule type" value="Genomic_DNA"/>
</dbReference>
<gene>
    <name evidence="3" type="ORF">CcCBS67573_g07629</name>
</gene>
<feature type="region of interest" description="Disordered" evidence="1">
    <location>
        <begin position="143"/>
        <end position="206"/>
    </location>
</feature>
<dbReference type="InterPro" id="IPR036886">
    <property type="entry name" value="Villin_headpiece_dom_sf"/>
</dbReference>